<dbReference type="InterPro" id="IPR050509">
    <property type="entry name" value="CoA-transferase_III"/>
</dbReference>
<dbReference type="EMBL" id="JAJNCO010000047">
    <property type="protein sequence ID" value="MCD2115081.1"/>
    <property type="molecule type" value="Genomic_DNA"/>
</dbReference>
<dbReference type="Gene3D" id="3.30.1540.10">
    <property type="entry name" value="formyl-coa transferase, domain 3"/>
    <property type="match status" value="1"/>
</dbReference>
<reference evidence="1" key="1">
    <citation type="submission" date="2021-11" db="EMBL/GenBank/DDBJ databases">
        <title>Development of a sustainable strategy for remediation of hydrocarbon-contaminated territories based on the waste exchange concept.</title>
        <authorList>
            <person name="Elkin A."/>
        </authorList>
    </citation>
    <scope>NUCLEOTIDE SEQUENCE</scope>
    <source>
        <strain evidence="1">IEGM 757</strain>
    </source>
</reference>
<dbReference type="GO" id="GO:0016740">
    <property type="term" value="F:transferase activity"/>
    <property type="evidence" value="ECO:0007669"/>
    <property type="project" value="UniProtKB-KW"/>
</dbReference>
<proteinExistence type="predicted"/>
<protein>
    <submittedName>
        <fullName evidence="1">CoA transferase</fullName>
    </submittedName>
</protein>
<dbReference type="RefSeq" id="WP_230792971.1">
    <property type="nucleotide sequence ID" value="NZ_JAJNCO010000047.1"/>
</dbReference>
<evidence type="ECO:0000313" key="1">
    <source>
        <dbReference type="EMBL" id="MCD2115081.1"/>
    </source>
</evidence>
<dbReference type="Proteomes" id="UP001198630">
    <property type="component" value="Unassembled WGS sequence"/>
</dbReference>
<dbReference type="InterPro" id="IPR023606">
    <property type="entry name" value="CoA-Trfase_III_dom_1_sf"/>
</dbReference>
<dbReference type="PANTHER" id="PTHR48228">
    <property type="entry name" value="SUCCINYL-COA--D-CITRAMALATE COA-TRANSFERASE"/>
    <property type="match status" value="1"/>
</dbReference>
<dbReference type="AlphaFoldDB" id="A0AAW4XPF6"/>
<comment type="caution">
    <text evidence="1">The sequence shown here is derived from an EMBL/GenBank/DDBJ whole genome shotgun (WGS) entry which is preliminary data.</text>
</comment>
<dbReference type="InterPro" id="IPR044855">
    <property type="entry name" value="CoA-Trfase_III_dom3_sf"/>
</dbReference>
<keyword evidence="1" id="KW-0808">Transferase</keyword>
<gene>
    <name evidence="1" type="ORF">LQ384_28840</name>
</gene>
<sequence>MTHILDDVHIVTLALNLPGPLAAQRLHQLGARITKVEPPAGDPLVAVAPNWHSELTTCQDITVLDLKNPDSRSRLDEMLNSADLLMTAMRPSATERLGLTETHSRFPHLGHIEIIGYDGTSEDVAGHDLNYQAAYGTLTPPLMPTVPIADMLGAERAVTAAVLLLLERIATGRGGYRRVVLDHAAQAAGAAVRHRLTGTGAPLGGALPSYRIYRAADGYVALGALEPRFAERVAALLVLQRQFVTEVVSMVIDLG</sequence>
<accession>A0AAW4XPF6</accession>
<organism evidence="1 2">
    <name type="scientific">Rhodococcus rhodochrous</name>
    <dbReference type="NCBI Taxonomy" id="1829"/>
    <lineage>
        <taxon>Bacteria</taxon>
        <taxon>Bacillati</taxon>
        <taxon>Actinomycetota</taxon>
        <taxon>Actinomycetes</taxon>
        <taxon>Mycobacteriales</taxon>
        <taxon>Nocardiaceae</taxon>
        <taxon>Rhodococcus</taxon>
    </lineage>
</organism>
<dbReference type="Gene3D" id="3.40.50.10540">
    <property type="entry name" value="Crotonobetainyl-coa:carnitine coa-transferase, domain 1"/>
    <property type="match status" value="1"/>
</dbReference>
<feature type="non-terminal residue" evidence="1">
    <location>
        <position position="255"/>
    </location>
</feature>
<evidence type="ECO:0000313" key="2">
    <source>
        <dbReference type="Proteomes" id="UP001198630"/>
    </source>
</evidence>
<dbReference type="InterPro" id="IPR003673">
    <property type="entry name" value="CoA-Trfase_fam_III"/>
</dbReference>
<dbReference type="PANTHER" id="PTHR48228:SF5">
    <property type="entry name" value="ALPHA-METHYLACYL-COA RACEMASE"/>
    <property type="match status" value="1"/>
</dbReference>
<dbReference type="Pfam" id="PF02515">
    <property type="entry name" value="CoA_transf_3"/>
    <property type="match status" value="1"/>
</dbReference>
<name>A0AAW4XPF6_RHORH</name>
<dbReference type="SUPFAM" id="SSF89796">
    <property type="entry name" value="CoA-transferase family III (CaiB/BaiF)"/>
    <property type="match status" value="1"/>
</dbReference>